<dbReference type="PATRIC" id="fig|568816.4.peg.1329"/>
<dbReference type="KEGG" id="ain:Acin_1373"/>
<dbReference type="InParanoid" id="G4Q993"/>
<accession>G4Q993</accession>
<dbReference type="STRING" id="568816.Acin_1373"/>
<dbReference type="Pfam" id="PF24032">
    <property type="entry name" value="YQBQ"/>
    <property type="match status" value="1"/>
</dbReference>
<evidence type="ECO:0000313" key="2">
    <source>
        <dbReference type="EMBL" id="AEQ22595.1"/>
    </source>
</evidence>
<dbReference type="AlphaFoldDB" id="G4Q993"/>
<gene>
    <name evidence="2" type="ordered locus">Acin_1373</name>
</gene>
<keyword evidence="3" id="KW-1185">Reference proteome</keyword>
<dbReference type="Proteomes" id="UP000007093">
    <property type="component" value="Chromosome"/>
</dbReference>
<evidence type="ECO:0000259" key="1">
    <source>
        <dbReference type="Pfam" id="PF24032"/>
    </source>
</evidence>
<protein>
    <recommendedName>
        <fullName evidence="1">YqbQ/XkdQ domain-containing protein</fullName>
    </recommendedName>
</protein>
<proteinExistence type="predicted"/>
<feature type="domain" description="YqbQ/XkdQ" evidence="1">
    <location>
        <begin position="2"/>
        <end position="268"/>
    </location>
</feature>
<dbReference type="InterPro" id="IPR056937">
    <property type="entry name" value="YqbQ/XkdQ"/>
</dbReference>
<dbReference type="eggNOG" id="COG0791">
    <property type="taxonomic scope" value="Bacteria"/>
</dbReference>
<evidence type="ECO:0000313" key="3">
    <source>
        <dbReference type="Proteomes" id="UP000007093"/>
    </source>
</evidence>
<organism evidence="2 3">
    <name type="scientific">Acidaminococcus intestini (strain RyC-MR95)</name>
    <dbReference type="NCBI Taxonomy" id="568816"/>
    <lineage>
        <taxon>Bacteria</taxon>
        <taxon>Bacillati</taxon>
        <taxon>Bacillota</taxon>
        <taxon>Negativicutes</taxon>
        <taxon>Acidaminococcales</taxon>
        <taxon>Acidaminococcaceae</taxon>
        <taxon>Acidaminococcus</taxon>
    </lineage>
</organism>
<reference evidence="2 3" key="1">
    <citation type="journal article" date="2011" name="J. Bacteriol.">
        <title>Complete genome sequence of Acidaminococcus intestini RYC-MR95, a Gram-negative bacterium from the phylum Firmicutes.</title>
        <authorList>
            <person name="D'Auria G."/>
            <person name="Galan J.C."/>
            <person name="Rodriguez-Alcayna M."/>
            <person name="Moya A."/>
            <person name="Baquero F."/>
            <person name="Latorre A."/>
        </authorList>
    </citation>
    <scope>NUCLEOTIDE SEQUENCE [LARGE SCALE GENOMIC DNA]</scope>
    <source>
        <strain evidence="2 3">RyC-MR95</strain>
    </source>
</reference>
<name>G4Q993_ACIIR</name>
<sequence length="286" mass="32465">MINCGETVYGYDEDGNLQFQGNVYSVEKNVQASTVKVLAYDNLFILTRSKTTRKFSNIKAEDIARSICQEMGIKVGNLAETGIKVSFIAQDKTGYQIIMMAYTESSAQINASKKESDPDVVFHPVMDGDKLDVIKKGTLIENFEANQYSNIMNSRYKESIEKVVNKIMLTDQQGNVTGYQSKDDSIKKYSMVQAVYKQNPKKAMKDQLTKIFHGPDRTGILEMLGDYRAKASYSIKISDILPEMTGQFWIKSDTHSFENGIHTMKLEIEFENLMNKQELTDSERKV</sequence>
<dbReference type="SUPFAM" id="SSF69279">
    <property type="entry name" value="Phage tail proteins"/>
    <property type="match status" value="1"/>
</dbReference>
<dbReference type="HOGENOM" id="CLU_060297_0_0_9"/>
<dbReference type="EMBL" id="CP003058">
    <property type="protein sequence ID" value="AEQ22595.1"/>
    <property type="molecule type" value="Genomic_DNA"/>
</dbReference>